<keyword evidence="2" id="KW-1185">Reference proteome</keyword>
<dbReference type="InterPro" id="IPR037045">
    <property type="entry name" value="S8pro/Inhibitor_I9_sf"/>
</dbReference>
<evidence type="ECO:0000313" key="2">
    <source>
        <dbReference type="Proteomes" id="UP000250796"/>
    </source>
</evidence>
<dbReference type="Gene3D" id="3.30.70.80">
    <property type="entry name" value="Peptidase S8 propeptide/proteinase inhibitor I9"/>
    <property type="match status" value="1"/>
</dbReference>
<organism evidence="1 2">
    <name type="scientific">Mesotoga infera</name>
    <dbReference type="NCBI Taxonomy" id="1236046"/>
    <lineage>
        <taxon>Bacteria</taxon>
        <taxon>Thermotogati</taxon>
        <taxon>Thermotogota</taxon>
        <taxon>Thermotogae</taxon>
        <taxon>Kosmotogales</taxon>
        <taxon>Kosmotogaceae</taxon>
        <taxon>Mesotoga</taxon>
    </lineage>
</organism>
<dbReference type="KEGG" id="minf:MESINF_1666"/>
<evidence type="ECO:0000313" key="1">
    <source>
        <dbReference type="EMBL" id="SSC13110.1"/>
    </source>
</evidence>
<gene>
    <name evidence="1" type="ORF">MESINF_1666</name>
</gene>
<protein>
    <submittedName>
        <fullName evidence="1">Uncharacterized protein</fullName>
    </submittedName>
</protein>
<reference evidence="1 2" key="1">
    <citation type="submission" date="2017-01" db="EMBL/GenBank/DDBJ databases">
        <authorList>
            <person name="Erauso G."/>
        </authorList>
    </citation>
    <scope>NUCLEOTIDE SEQUENCE [LARGE SCALE GENOMIC DNA]</scope>
    <source>
        <strain evidence="1">MESINF1</strain>
    </source>
</reference>
<proteinExistence type="predicted"/>
<accession>A0A7Z7LFV5</accession>
<dbReference type="Proteomes" id="UP000250796">
    <property type="component" value="Chromosome MESINF"/>
</dbReference>
<name>A0A7Z7LFV5_9BACT</name>
<dbReference type="AlphaFoldDB" id="A0A7Z7LFV5"/>
<dbReference type="EMBL" id="LS974202">
    <property type="protein sequence ID" value="SSC13110.1"/>
    <property type="molecule type" value="Genomic_DNA"/>
</dbReference>
<sequence length="56" mass="6440">MHGAEVTVDIKALKAVGLRFDSTFEDVLEQIKGLFDSKPELLRAVRYIEPSYRWNS</sequence>